<organism evidence="2 3">
    <name type="scientific">Bacteroides uniformis</name>
    <dbReference type="NCBI Taxonomy" id="820"/>
    <lineage>
        <taxon>Bacteria</taxon>
        <taxon>Pseudomonadati</taxon>
        <taxon>Bacteroidota</taxon>
        <taxon>Bacteroidia</taxon>
        <taxon>Bacteroidales</taxon>
        <taxon>Bacteroidaceae</taxon>
        <taxon>Bacteroides</taxon>
    </lineage>
</organism>
<evidence type="ECO:0000313" key="2">
    <source>
        <dbReference type="EMBL" id="OKZ31766.1"/>
    </source>
</evidence>
<dbReference type="EMBL" id="MNQU01000245">
    <property type="protein sequence ID" value="OKZ31766.1"/>
    <property type="molecule type" value="Genomic_DNA"/>
</dbReference>
<gene>
    <name evidence="2" type="ORF">BHV79_12690</name>
</gene>
<comment type="caution">
    <text evidence="2">The sequence shown here is derived from an EMBL/GenBank/DDBJ whole genome shotgun (WGS) entry which is preliminary data.</text>
</comment>
<evidence type="ECO:0000256" key="1">
    <source>
        <dbReference type="SAM" id="Phobius"/>
    </source>
</evidence>
<dbReference type="Proteomes" id="UP000186549">
    <property type="component" value="Unassembled WGS sequence"/>
</dbReference>
<proteinExistence type="predicted"/>
<accession>A0A1Q6HYQ9</accession>
<evidence type="ECO:0000313" key="3">
    <source>
        <dbReference type="Proteomes" id="UP000186549"/>
    </source>
</evidence>
<reference evidence="2 3" key="1">
    <citation type="journal article" date="2016" name="Nat. Biotechnol.">
        <title>Measurement of bacterial replication rates in microbial communities.</title>
        <authorList>
            <person name="Brown C.T."/>
            <person name="Olm M.R."/>
            <person name="Thomas B.C."/>
            <person name="Banfield J.F."/>
        </authorList>
    </citation>
    <scope>NUCLEOTIDE SEQUENCE [LARGE SCALE GENOMIC DNA]</scope>
    <source>
        <strain evidence="2">45_41</strain>
    </source>
</reference>
<keyword evidence="1" id="KW-1133">Transmembrane helix</keyword>
<dbReference type="AlphaFoldDB" id="A0A1Q6HYQ9"/>
<evidence type="ECO:0008006" key="4">
    <source>
        <dbReference type="Google" id="ProtNLM"/>
    </source>
</evidence>
<protein>
    <recommendedName>
        <fullName evidence="4">Transmembrane protein</fullName>
    </recommendedName>
</protein>
<keyword evidence="1" id="KW-0812">Transmembrane</keyword>
<sequence length="236" mass="27219">MRTRNTIQRIWIIIIMSFVGIYTYGQDTIQVLQKSCKYTFVIPEGWDTIPRSVLMQKLPGYSIDAGLYPLQQQEYFKGNYILINFLPTIKTLNGFPFKQIEEDLVKMNEKSLLPNTDTLRVTYKGTESKKLDGYYHVYTLSSIVKDSVALECVQDLLLTKFGYVSLSGYQKEGGKYALSELLDLMTRNIQIQQPYKYVESASKQHITCVQMIVSVCIGLLAYIIIILFSKRKKNKK</sequence>
<feature type="transmembrane region" description="Helical" evidence="1">
    <location>
        <begin position="209"/>
        <end position="228"/>
    </location>
</feature>
<keyword evidence="1" id="KW-0472">Membrane</keyword>
<name>A0A1Q6HYQ9_BACUN</name>
<feature type="transmembrane region" description="Helical" evidence="1">
    <location>
        <begin position="7"/>
        <end position="25"/>
    </location>
</feature>